<evidence type="ECO:0000256" key="2">
    <source>
        <dbReference type="SAM" id="Phobius"/>
    </source>
</evidence>
<proteinExistence type="predicted"/>
<dbReference type="RefSeq" id="WP_312547469.1">
    <property type="nucleotide sequence ID" value="NZ_JBHRVV010000001.1"/>
</dbReference>
<name>A0ABV7PR05_9BURK</name>
<gene>
    <name evidence="3" type="ORF">ACFOPH_18550</name>
</gene>
<keyword evidence="2" id="KW-0472">Membrane</keyword>
<feature type="transmembrane region" description="Helical" evidence="2">
    <location>
        <begin position="47"/>
        <end position="66"/>
    </location>
</feature>
<evidence type="ECO:0000313" key="4">
    <source>
        <dbReference type="Proteomes" id="UP001595665"/>
    </source>
</evidence>
<dbReference type="Proteomes" id="UP001595665">
    <property type="component" value="Unassembled WGS sequence"/>
</dbReference>
<keyword evidence="2" id="KW-1133">Transmembrane helix</keyword>
<accession>A0ABV7PR05</accession>
<evidence type="ECO:0000313" key="3">
    <source>
        <dbReference type="EMBL" id="MFC3460237.1"/>
    </source>
</evidence>
<dbReference type="Pfam" id="PF06210">
    <property type="entry name" value="DUF1003"/>
    <property type="match status" value="1"/>
</dbReference>
<keyword evidence="2" id="KW-0812">Transmembrane</keyword>
<feature type="transmembrane region" description="Helical" evidence="2">
    <location>
        <begin position="86"/>
        <end position="105"/>
    </location>
</feature>
<protein>
    <submittedName>
        <fullName evidence="3">DUF1003 domain-containing protein</fullName>
    </submittedName>
</protein>
<dbReference type="InterPro" id="IPR010406">
    <property type="entry name" value="DUF1003"/>
</dbReference>
<evidence type="ECO:0000256" key="1">
    <source>
        <dbReference type="SAM" id="MobiDB-lite"/>
    </source>
</evidence>
<keyword evidence="4" id="KW-1185">Reference proteome</keyword>
<comment type="caution">
    <text evidence="3">The sequence shown here is derived from an EMBL/GenBank/DDBJ whole genome shotgun (WGS) entry which is preliminary data.</text>
</comment>
<sequence>MAAHDDTDSSGPLPHSVSENIGTIAEYCERNEEQVTAAQKIVEKVSLFLGSPGYFAVNVSFIIGWIVWNVVAPEFGGEQIDEPPFFWLQGFVSLNAFIISTTVLIRQNRMSKLAERNAHLDLQISLLSDEKTSKIIAMLEELRRDDPALPDKADPEAEELAEPTDAPSVLGAIERKTK</sequence>
<organism evidence="3 4">
    <name type="scientific">Massilia haematophila</name>
    <dbReference type="NCBI Taxonomy" id="457923"/>
    <lineage>
        <taxon>Bacteria</taxon>
        <taxon>Pseudomonadati</taxon>
        <taxon>Pseudomonadota</taxon>
        <taxon>Betaproteobacteria</taxon>
        <taxon>Burkholderiales</taxon>
        <taxon>Oxalobacteraceae</taxon>
        <taxon>Telluria group</taxon>
        <taxon>Massilia</taxon>
    </lineage>
</organism>
<feature type="compositionally biased region" description="Basic and acidic residues" evidence="1">
    <location>
        <begin position="146"/>
        <end position="155"/>
    </location>
</feature>
<dbReference type="EMBL" id="JBHRVV010000001">
    <property type="protein sequence ID" value="MFC3460237.1"/>
    <property type="molecule type" value="Genomic_DNA"/>
</dbReference>
<feature type="region of interest" description="Disordered" evidence="1">
    <location>
        <begin position="146"/>
        <end position="178"/>
    </location>
</feature>
<reference evidence="4" key="1">
    <citation type="journal article" date="2019" name="Int. J. Syst. Evol. Microbiol.">
        <title>The Global Catalogue of Microorganisms (GCM) 10K type strain sequencing project: providing services to taxonomists for standard genome sequencing and annotation.</title>
        <authorList>
            <consortium name="The Broad Institute Genomics Platform"/>
            <consortium name="The Broad Institute Genome Sequencing Center for Infectious Disease"/>
            <person name="Wu L."/>
            <person name="Ma J."/>
        </authorList>
    </citation>
    <scope>NUCLEOTIDE SEQUENCE [LARGE SCALE GENOMIC DNA]</scope>
    <source>
        <strain evidence="4">CCM 7480</strain>
    </source>
</reference>